<feature type="domain" description="SnoaL-like" evidence="1">
    <location>
        <begin position="183"/>
        <end position="303"/>
    </location>
</feature>
<dbReference type="InterPro" id="IPR032710">
    <property type="entry name" value="NTF2-like_dom_sf"/>
</dbReference>
<protein>
    <submittedName>
        <fullName evidence="2">Nuclear transport factor 2 family protein</fullName>
    </submittedName>
</protein>
<accession>A0A4Y8MYE1</accession>
<dbReference type="EMBL" id="SNVI01000002">
    <property type="protein sequence ID" value="TFE42392.1"/>
    <property type="molecule type" value="Genomic_DNA"/>
</dbReference>
<organism evidence="2 3">
    <name type="scientific">Paraburkholderia dipogonis</name>
    <dbReference type="NCBI Taxonomy" id="1211383"/>
    <lineage>
        <taxon>Bacteria</taxon>
        <taxon>Pseudomonadati</taxon>
        <taxon>Pseudomonadota</taxon>
        <taxon>Betaproteobacteria</taxon>
        <taxon>Burkholderiales</taxon>
        <taxon>Burkholderiaceae</taxon>
        <taxon>Paraburkholderia</taxon>
    </lineage>
</organism>
<name>A0A4Y8MYE1_9BURK</name>
<dbReference type="Pfam" id="PF13577">
    <property type="entry name" value="SnoaL_4"/>
    <property type="match status" value="1"/>
</dbReference>
<evidence type="ECO:0000259" key="1">
    <source>
        <dbReference type="Pfam" id="PF13577"/>
    </source>
</evidence>
<dbReference type="InterPro" id="IPR037401">
    <property type="entry name" value="SnoaL-like"/>
</dbReference>
<evidence type="ECO:0000313" key="2">
    <source>
        <dbReference type="EMBL" id="TFE42392.1"/>
    </source>
</evidence>
<dbReference type="AlphaFoldDB" id="A0A4Y8MYE1"/>
<dbReference type="SUPFAM" id="SSF54427">
    <property type="entry name" value="NTF2-like"/>
    <property type="match status" value="2"/>
</dbReference>
<sequence length="313" mass="35253">MNTMSSRHHLLELLAAFCDTWAGRPSGPAADLFADIVQLSSSHRGNAQRRDEVLALLRSEFADFQSVKISSSNRVSRANGHERMVGAYVYGEAHKASGATEKQSVSFGGLLILSFEKLADRFRICEVRFQLNWVRGDADVLASWKLPTMDRAWKPGDPPSVVVSELDAPWHRVPISDLPISGEDAIAEAWYRYAWALDQADFALFGECFSEDVETELTPMGRMKGRRELVATLKAFRMPWPWMKHYGEPLQVDIHPDRKSATLVLGRIMPGQTQTPDGKLLYGAHYRIQALQDEQGAWRISQMEYFPGWISIG</sequence>
<reference evidence="2 3" key="1">
    <citation type="submission" date="2019-03" db="EMBL/GenBank/DDBJ databases">
        <title>Complete Genome Sequence of Paraburkholderia dipogonis ICMP 19430T, a Nitrogen-fixing Symbiont of the South African Invasive Legume Dipogon lignosus in New Zealand.</title>
        <authorList>
            <person name="De Meyer S.E."/>
        </authorList>
    </citation>
    <scope>NUCLEOTIDE SEQUENCE [LARGE SCALE GENOMIC DNA]</scope>
    <source>
        <strain evidence="2 3">ICMP 19430</strain>
    </source>
</reference>
<dbReference type="Gene3D" id="3.10.450.50">
    <property type="match status" value="2"/>
</dbReference>
<evidence type="ECO:0000313" key="3">
    <source>
        <dbReference type="Proteomes" id="UP000297385"/>
    </source>
</evidence>
<gene>
    <name evidence="2" type="ORF">E2553_35890</name>
</gene>
<comment type="caution">
    <text evidence="2">The sequence shown here is derived from an EMBL/GenBank/DDBJ whole genome shotgun (WGS) entry which is preliminary data.</text>
</comment>
<dbReference type="Proteomes" id="UP000297385">
    <property type="component" value="Unassembled WGS sequence"/>
</dbReference>
<proteinExistence type="predicted"/>